<dbReference type="GO" id="GO:0016597">
    <property type="term" value="F:amino acid binding"/>
    <property type="evidence" value="ECO:0007669"/>
    <property type="project" value="InterPro"/>
</dbReference>
<evidence type="ECO:0000256" key="2">
    <source>
        <dbReference type="NCBIfam" id="TIGR00658"/>
    </source>
</evidence>
<dbReference type="OrthoDB" id="9802587at2"/>
<evidence type="ECO:0000313" key="7">
    <source>
        <dbReference type="Proteomes" id="UP000292003"/>
    </source>
</evidence>
<dbReference type="EMBL" id="SFCC01000001">
    <property type="protein sequence ID" value="RZQ65907.1"/>
    <property type="molecule type" value="Genomic_DNA"/>
</dbReference>
<evidence type="ECO:0000259" key="4">
    <source>
        <dbReference type="Pfam" id="PF00185"/>
    </source>
</evidence>
<keyword evidence="7" id="KW-1185">Reference proteome</keyword>
<feature type="domain" description="Aspartate/ornithine carbamoyltransferase Asp/Orn-binding" evidence="4">
    <location>
        <begin position="149"/>
        <end position="303"/>
    </location>
</feature>
<organism evidence="6 7">
    <name type="scientific">Amycolatopsis suaedae</name>
    <dbReference type="NCBI Taxonomy" id="2510978"/>
    <lineage>
        <taxon>Bacteria</taxon>
        <taxon>Bacillati</taxon>
        <taxon>Actinomycetota</taxon>
        <taxon>Actinomycetes</taxon>
        <taxon>Pseudonocardiales</taxon>
        <taxon>Pseudonocardiaceae</taxon>
        <taxon>Amycolatopsis</taxon>
    </lineage>
</organism>
<sequence>MTVKDLLTTADLTSADLAELIRLAVRYAAEPDRDSLLLHRDLVALHFTKPSTRTRVSTEAAVLRLGGVPTLLTAQELQLGRGETIEDTARVLSSYVAAIVIRTSSDEELRRFAAAATVPVVNALTDGHHPLQSITDLFTLRQVFADLPGRRIAYVGAGNNVAVSLAQAAALSGVDIVLATPERFAPDEEGLGAARRIAAATGATVARTTDPHEAVHGASAVYTDVWLSMGDPADEARARRAALAPYRVDTDLMAKALPEAVFLHCLPAHRGDEVTGEVIDGPRSVVFRQAANRLPVAQAVLHALLSDMLDGAERGW</sequence>
<dbReference type="Pfam" id="PF02729">
    <property type="entry name" value="OTCace_N"/>
    <property type="match status" value="1"/>
</dbReference>
<dbReference type="PROSITE" id="PS00097">
    <property type="entry name" value="CARBAMOYLTRANSFERASE"/>
    <property type="match status" value="1"/>
</dbReference>
<dbReference type="Gene3D" id="3.40.50.1370">
    <property type="entry name" value="Aspartate/ornithine carbamoyltransferase"/>
    <property type="match status" value="2"/>
</dbReference>
<dbReference type="Pfam" id="PF00185">
    <property type="entry name" value="OTCace"/>
    <property type="match status" value="1"/>
</dbReference>
<dbReference type="RefSeq" id="WP_130473476.1">
    <property type="nucleotide sequence ID" value="NZ_SFCC01000001.1"/>
</dbReference>
<reference evidence="6 7" key="1">
    <citation type="submission" date="2019-02" db="EMBL/GenBank/DDBJ databases">
        <title>Draft genome sequence of Amycolatopsis sp. 8-3EHSu isolated from roots of Suaeda maritima.</title>
        <authorList>
            <person name="Duangmal K."/>
            <person name="Chantavorakit T."/>
        </authorList>
    </citation>
    <scope>NUCLEOTIDE SEQUENCE [LARGE SCALE GENOMIC DNA]</scope>
    <source>
        <strain evidence="6 7">8-3EHSu</strain>
    </source>
</reference>
<dbReference type="InterPro" id="IPR036901">
    <property type="entry name" value="Asp/Orn_carbamoylTrfase_sf"/>
</dbReference>
<dbReference type="AlphaFoldDB" id="A0A4Q7JEL6"/>
<dbReference type="SUPFAM" id="SSF53671">
    <property type="entry name" value="Aspartate/ornithine carbamoyltransferase"/>
    <property type="match status" value="1"/>
</dbReference>
<proteinExistence type="inferred from homology"/>
<comment type="similarity">
    <text evidence="3">Belongs to the aspartate/ornithine carbamoyltransferase superfamily.</text>
</comment>
<dbReference type="InterPro" id="IPR006131">
    <property type="entry name" value="Asp_carbamoyltransf_Asp/Orn-bd"/>
</dbReference>
<comment type="caution">
    <text evidence="6">The sequence shown here is derived from an EMBL/GenBank/DDBJ whole genome shotgun (WGS) entry which is preliminary data.</text>
</comment>
<dbReference type="NCBIfam" id="NF001986">
    <property type="entry name" value="PRK00779.1"/>
    <property type="match status" value="1"/>
</dbReference>
<dbReference type="Proteomes" id="UP000292003">
    <property type="component" value="Unassembled WGS sequence"/>
</dbReference>
<evidence type="ECO:0000259" key="5">
    <source>
        <dbReference type="Pfam" id="PF02729"/>
    </source>
</evidence>
<accession>A0A4Q7JEL6</accession>
<dbReference type="PANTHER" id="PTHR45753">
    <property type="entry name" value="ORNITHINE CARBAMOYLTRANSFERASE, MITOCHONDRIAL"/>
    <property type="match status" value="1"/>
</dbReference>
<dbReference type="GO" id="GO:0004585">
    <property type="term" value="F:ornithine carbamoyltransferase activity"/>
    <property type="evidence" value="ECO:0007669"/>
    <property type="project" value="UniProtKB-UniRule"/>
</dbReference>
<dbReference type="FunFam" id="3.40.50.1370:FF:000008">
    <property type="entry name" value="Ornithine carbamoyltransferase"/>
    <property type="match status" value="1"/>
</dbReference>
<dbReference type="InterPro" id="IPR006132">
    <property type="entry name" value="Asp/Orn_carbamoyltranf_P-bd"/>
</dbReference>
<feature type="domain" description="Aspartate/ornithine carbamoyltransferase carbamoyl-P binding" evidence="5">
    <location>
        <begin position="4"/>
        <end position="142"/>
    </location>
</feature>
<dbReference type="InterPro" id="IPR006130">
    <property type="entry name" value="Asp/Orn_carbamoylTrfase"/>
</dbReference>
<protein>
    <recommendedName>
        <fullName evidence="2">Ornithine carbamoyltransferase</fullName>
        <ecNumber evidence="2">2.1.3.3</ecNumber>
    </recommendedName>
</protein>
<evidence type="ECO:0000313" key="6">
    <source>
        <dbReference type="EMBL" id="RZQ65907.1"/>
    </source>
</evidence>
<dbReference type="PRINTS" id="PR00100">
    <property type="entry name" value="AOTCASE"/>
</dbReference>
<evidence type="ECO:0000256" key="3">
    <source>
        <dbReference type="RuleBase" id="RU003634"/>
    </source>
</evidence>
<dbReference type="GO" id="GO:0042450">
    <property type="term" value="P:L-arginine biosynthetic process via ornithine"/>
    <property type="evidence" value="ECO:0007669"/>
    <property type="project" value="UniProtKB-UniRule"/>
</dbReference>
<dbReference type="PANTHER" id="PTHR45753:SF3">
    <property type="entry name" value="ORNITHINE TRANSCARBAMYLASE, MITOCHONDRIAL"/>
    <property type="match status" value="1"/>
</dbReference>
<keyword evidence="1 3" id="KW-0808">Transferase</keyword>
<dbReference type="NCBIfam" id="TIGR00658">
    <property type="entry name" value="orni_carb_tr"/>
    <property type="match status" value="1"/>
</dbReference>
<name>A0A4Q7JEL6_9PSEU</name>
<dbReference type="GO" id="GO:0019240">
    <property type="term" value="P:citrulline biosynthetic process"/>
    <property type="evidence" value="ECO:0007669"/>
    <property type="project" value="TreeGrafter"/>
</dbReference>
<evidence type="ECO:0000256" key="1">
    <source>
        <dbReference type="ARBA" id="ARBA00022679"/>
    </source>
</evidence>
<dbReference type="PRINTS" id="PR00102">
    <property type="entry name" value="OTCASE"/>
</dbReference>
<dbReference type="InterPro" id="IPR002292">
    <property type="entry name" value="Orn/put_carbamltrans"/>
</dbReference>
<dbReference type="EC" id="2.1.3.3" evidence="2"/>
<gene>
    <name evidence="6" type="primary">argF</name>
    <name evidence="6" type="ORF">EWH70_02200</name>
</gene>